<accession>A0A6B2RAM0</accession>
<sequence length="390" mass="41215">MQPSRVFNNINRLVQGRGCIATLSDEVARLRGRRVMIVTDTGLVKTGIPDAVAASIVGCEVFVYSDVESDPSVESVDACARVVVEKKIDLLIGLGGGSPIDTAKCASIIATNGGKTEDYLGIEKVPLPGLPKIFIPTTAGTGSEVTNVAVLSLKSLKTKKGIVSRFLMADTAMLDPELTVGLPGFITAATGMDALTHAIEAYVSKFAQPLTDYFAIEAIKLISRHLRTAVHQGSDIDAREHVLTGSLYAGLAFGSAATGMVHGLAMPMGGLYGIAHGIANAVLLPHVMRFNMIASLERFAQIARAMGEPVDGLSLRDAAEAAVRAVESLSADIGIPRYVDELGVPREGIELMARDGMTNTRQVLPNPREVTIEGLLGILEQAFSPVNEPK</sequence>
<organism evidence="6">
    <name type="scientific">Sheuella amnicola</name>
    <dbReference type="NCBI Taxonomy" id="2707330"/>
    <lineage>
        <taxon>Bacteria</taxon>
        <taxon>Pseudomonadati</taxon>
        <taxon>Pseudomonadota</taxon>
        <taxon>Betaproteobacteria</taxon>
        <taxon>Burkholderiales</taxon>
        <taxon>Alcaligenaceae</taxon>
        <taxon>Sheuella</taxon>
    </lineage>
</organism>
<dbReference type="FunFam" id="3.40.50.1970:FF:000003">
    <property type="entry name" value="Alcohol dehydrogenase, iron-containing"/>
    <property type="match status" value="1"/>
</dbReference>
<dbReference type="PANTHER" id="PTHR11496:SF102">
    <property type="entry name" value="ALCOHOL DEHYDROGENASE 4"/>
    <property type="match status" value="1"/>
</dbReference>
<dbReference type="RefSeq" id="WP_163656145.1">
    <property type="nucleotide sequence ID" value="NZ_JAAGRN010000011.1"/>
</dbReference>
<evidence type="ECO:0000256" key="2">
    <source>
        <dbReference type="ARBA" id="ARBA00007358"/>
    </source>
</evidence>
<evidence type="ECO:0000259" key="4">
    <source>
        <dbReference type="Pfam" id="PF00465"/>
    </source>
</evidence>
<dbReference type="Pfam" id="PF00465">
    <property type="entry name" value="Fe-ADH"/>
    <property type="match status" value="1"/>
</dbReference>
<name>A0A6B2RAM0_9BURK</name>
<dbReference type="GO" id="GO:0046872">
    <property type="term" value="F:metal ion binding"/>
    <property type="evidence" value="ECO:0007669"/>
    <property type="project" value="InterPro"/>
</dbReference>
<dbReference type="SUPFAM" id="SSF56796">
    <property type="entry name" value="Dehydroquinate synthase-like"/>
    <property type="match status" value="1"/>
</dbReference>
<dbReference type="Gene3D" id="3.40.50.1970">
    <property type="match status" value="1"/>
</dbReference>
<comment type="cofactor">
    <cofactor evidence="1">
        <name>Fe cation</name>
        <dbReference type="ChEBI" id="CHEBI:24875"/>
    </cofactor>
</comment>
<dbReference type="InterPro" id="IPR039697">
    <property type="entry name" value="Alcohol_dehydrogenase_Fe"/>
</dbReference>
<dbReference type="PANTHER" id="PTHR11496">
    <property type="entry name" value="ALCOHOL DEHYDROGENASE"/>
    <property type="match status" value="1"/>
</dbReference>
<dbReference type="Pfam" id="PF25137">
    <property type="entry name" value="ADH_Fe_C"/>
    <property type="match status" value="1"/>
</dbReference>
<comment type="similarity">
    <text evidence="2">Belongs to the iron-containing alcohol dehydrogenase family.</text>
</comment>
<protein>
    <submittedName>
        <fullName evidence="6">Iron-containing alcohol dehydrogenase</fullName>
    </submittedName>
</protein>
<feature type="domain" description="Fe-containing alcohol dehydrogenase-like C-terminal" evidence="5">
    <location>
        <begin position="187"/>
        <end position="383"/>
    </location>
</feature>
<dbReference type="CDD" id="cd08551">
    <property type="entry name" value="Fe-ADH"/>
    <property type="match status" value="1"/>
</dbReference>
<evidence type="ECO:0000256" key="1">
    <source>
        <dbReference type="ARBA" id="ARBA00001962"/>
    </source>
</evidence>
<dbReference type="InterPro" id="IPR001670">
    <property type="entry name" value="ADH_Fe/GldA"/>
</dbReference>
<evidence type="ECO:0000256" key="3">
    <source>
        <dbReference type="ARBA" id="ARBA00023002"/>
    </source>
</evidence>
<dbReference type="FunFam" id="1.20.1090.10:FF:000001">
    <property type="entry name" value="Aldehyde-alcohol dehydrogenase"/>
    <property type="match status" value="1"/>
</dbReference>
<evidence type="ECO:0000259" key="5">
    <source>
        <dbReference type="Pfam" id="PF25137"/>
    </source>
</evidence>
<proteinExistence type="inferred from homology"/>
<comment type="caution">
    <text evidence="6">The sequence shown here is derived from an EMBL/GenBank/DDBJ whole genome shotgun (WGS) entry which is preliminary data.</text>
</comment>
<dbReference type="EMBL" id="JAAGRN010000011">
    <property type="protein sequence ID" value="NDY84325.1"/>
    <property type="molecule type" value="Genomic_DNA"/>
</dbReference>
<dbReference type="Gene3D" id="1.20.1090.10">
    <property type="entry name" value="Dehydroquinate synthase-like - alpha domain"/>
    <property type="match status" value="1"/>
</dbReference>
<reference evidence="6" key="1">
    <citation type="submission" date="2020-02" db="EMBL/GenBank/DDBJ databases">
        <authorList>
            <person name="Chen W.-M."/>
        </authorList>
    </citation>
    <scope>NUCLEOTIDE SEQUENCE</scope>
    <source>
        <strain evidence="6">NBD-18</strain>
    </source>
</reference>
<evidence type="ECO:0000313" key="6">
    <source>
        <dbReference type="EMBL" id="NDY84325.1"/>
    </source>
</evidence>
<dbReference type="AlphaFoldDB" id="A0A6B2RAM0"/>
<feature type="domain" description="Alcohol dehydrogenase iron-type/glycerol dehydrogenase GldA" evidence="4">
    <location>
        <begin position="12"/>
        <end position="176"/>
    </location>
</feature>
<dbReference type="InterPro" id="IPR056798">
    <property type="entry name" value="ADH_Fe_C"/>
</dbReference>
<keyword evidence="3" id="KW-0560">Oxidoreductase</keyword>
<dbReference type="GO" id="GO:0004022">
    <property type="term" value="F:alcohol dehydrogenase (NAD+) activity"/>
    <property type="evidence" value="ECO:0007669"/>
    <property type="project" value="TreeGrafter"/>
</dbReference>
<gene>
    <name evidence="6" type="ORF">G3I67_13915</name>
</gene>